<name>A0A2S9JA93_9HYPH</name>
<keyword evidence="2" id="KW-1185">Reference proteome</keyword>
<evidence type="ECO:0000313" key="1">
    <source>
        <dbReference type="EMBL" id="PRD49715.1"/>
    </source>
</evidence>
<dbReference type="CDD" id="cd20293">
    <property type="entry name" value="cupin_HutD_N"/>
    <property type="match status" value="1"/>
</dbReference>
<dbReference type="InterPro" id="IPR010282">
    <property type="entry name" value="Uncharacterised_HutD/Ves"/>
</dbReference>
<gene>
    <name evidence="1" type="ORF">C5750_25175</name>
</gene>
<dbReference type="Pfam" id="PF05962">
    <property type="entry name" value="HutD"/>
    <property type="match status" value="1"/>
</dbReference>
<dbReference type="InterPro" id="IPR011051">
    <property type="entry name" value="RmlC_Cupin_sf"/>
</dbReference>
<sequence>MRILRSAGHRQMPWKNGKGVTTEIAVFPEGAPVDGFDWRISMAKVPESGPFSAFPGVDRVLAVLDGEMVLTVDGQLPETLGPSSRAIAFPGDIPTHAVVLHAVTDLNVMVRRGKFSARVKRCDDPIVAGKGSHTFLVLRSAAKLATGEKLGANDVLHLTNAETVTFADVPSGAWLVEIDGLSA</sequence>
<dbReference type="Proteomes" id="UP000238563">
    <property type="component" value="Unassembled WGS sequence"/>
</dbReference>
<dbReference type="EMBL" id="PVBT01000010">
    <property type="protein sequence ID" value="PRD49715.1"/>
    <property type="molecule type" value="Genomic_DNA"/>
</dbReference>
<dbReference type="AlphaFoldDB" id="A0A2S9JA93"/>
<dbReference type="PANTHER" id="PTHR37943">
    <property type="entry name" value="PROTEIN VES"/>
    <property type="match status" value="1"/>
</dbReference>
<protein>
    <recommendedName>
        <fullName evidence="3">HutD-family protein</fullName>
    </recommendedName>
</protein>
<proteinExistence type="predicted"/>
<comment type="caution">
    <text evidence="1">The sequence shown here is derived from an EMBL/GenBank/DDBJ whole genome shotgun (WGS) entry which is preliminary data.</text>
</comment>
<organism evidence="1 2">
    <name type="scientific">Phyllobacterium myrsinacearum</name>
    <dbReference type="NCBI Taxonomy" id="28101"/>
    <lineage>
        <taxon>Bacteria</taxon>
        <taxon>Pseudomonadati</taxon>
        <taxon>Pseudomonadota</taxon>
        <taxon>Alphaproteobacteria</taxon>
        <taxon>Hyphomicrobiales</taxon>
        <taxon>Phyllobacteriaceae</taxon>
        <taxon>Phyllobacterium</taxon>
    </lineage>
</organism>
<dbReference type="RefSeq" id="WP_105737997.1">
    <property type="nucleotide sequence ID" value="NZ_PVBT01000010.1"/>
</dbReference>
<accession>A0A2S9JA93</accession>
<dbReference type="PANTHER" id="PTHR37943:SF1">
    <property type="entry name" value="PROTEIN VES"/>
    <property type="match status" value="1"/>
</dbReference>
<dbReference type="InterPro" id="IPR014710">
    <property type="entry name" value="RmlC-like_jellyroll"/>
</dbReference>
<evidence type="ECO:0008006" key="3">
    <source>
        <dbReference type="Google" id="ProtNLM"/>
    </source>
</evidence>
<evidence type="ECO:0000313" key="2">
    <source>
        <dbReference type="Proteomes" id="UP000238563"/>
    </source>
</evidence>
<dbReference type="Gene3D" id="2.60.120.10">
    <property type="entry name" value="Jelly Rolls"/>
    <property type="match status" value="1"/>
</dbReference>
<reference evidence="1 2" key="1">
    <citation type="submission" date="2018-02" db="EMBL/GenBank/DDBJ databases">
        <title>The draft genome of Phyllobacterium myrsinacearum DSM5892.</title>
        <authorList>
            <person name="Li L."/>
            <person name="Liu L."/>
            <person name="Zhang X."/>
            <person name="Wang T."/>
        </authorList>
    </citation>
    <scope>NUCLEOTIDE SEQUENCE [LARGE SCALE GENOMIC DNA]</scope>
    <source>
        <strain evidence="1 2">DSM 5892</strain>
    </source>
</reference>
<dbReference type="OrthoDB" id="9800082at2"/>
<dbReference type="SUPFAM" id="SSF51182">
    <property type="entry name" value="RmlC-like cupins"/>
    <property type="match status" value="1"/>
</dbReference>